<dbReference type="Proteomes" id="UP000323297">
    <property type="component" value="Unassembled WGS sequence"/>
</dbReference>
<dbReference type="AlphaFoldDB" id="A0A5B0SS95"/>
<dbReference type="RefSeq" id="WP_079940133.1">
    <property type="nucleotide sequence ID" value="NZ_JBKGMH010000018.1"/>
</dbReference>
<comment type="caution">
    <text evidence="1">The sequence shown here is derived from an EMBL/GenBank/DDBJ whole genome shotgun (WGS) entry which is preliminary data.</text>
</comment>
<proteinExistence type="predicted"/>
<dbReference type="EMBL" id="VTZD01000038">
    <property type="protein sequence ID" value="KAA1140858.1"/>
    <property type="molecule type" value="Genomic_DNA"/>
</dbReference>
<evidence type="ECO:0000313" key="2">
    <source>
        <dbReference type="Proteomes" id="UP000323297"/>
    </source>
</evidence>
<evidence type="ECO:0000313" key="1">
    <source>
        <dbReference type="EMBL" id="KAA1140858.1"/>
    </source>
</evidence>
<gene>
    <name evidence="1" type="ORF">D3H66_23610</name>
</gene>
<accession>A0A5B0SS95</accession>
<name>A0A5B0SS95_9ENTR</name>
<reference evidence="1 2" key="1">
    <citation type="submission" date="2019-08" db="EMBL/GenBank/DDBJ databases">
        <title>Draft genome sequence of Citrobacter portucalensis strain isolated from green turtle.</title>
        <authorList>
            <person name="Fernandes M.R."/>
            <person name="Sellera F.P."/>
            <person name="Goldeberg D.W."/>
            <person name="Costa D.C."/>
            <person name="Lincopan N."/>
        </authorList>
    </citation>
    <scope>NUCLEOTIDE SEQUENCE [LARGE SCALE GENOMIC DNA]</scope>
    <source>
        <strain evidence="1 2">TV06</strain>
    </source>
</reference>
<protein>
    <submittedName>
        <fullName evidence="1">Uncharacterized protein</fullName>
    </submittedName>
</protein>
<organism evidence="1 2">
    <name type="scientific">Citrobacter portucalensis</name>
    <dbReference type="NCBI Taxonomy" id="1639133"/>
    <lineage>
        <taxon>Bacteria</taxon>
        <taxon>Pseudomonadati</taxon>
        <taxon>Pseudomonadota</taxon>
        <taxon>Gammaproteobacteria</taxon>
        <taxon>Enterobacterales</taxon>
        <taxon>Enterobacteriaceae</taxon>
        <taxon>Citrobacter</taxon>
        <taxon>Citrobacter freundii complex</taxon>
    </lineage>
</organism>
<sequence length="80" mass="8931">MAVIKPKGSTLKKKFQFQVPVNLLDEYREKKELLEGLNQSVDITDNLVKAFKDAIKEMDKCLADLTSENGKNITEGTTSA</sequence>